<dbReference type="Proteomes" id="UP000784880">
    <property type="component" value="Unassembled WGS sequence"/>
</dbReference>
<comment type="caution">
    <text evidence="2">The sequence shown here is derived from an EMBL/GenBank/DDBJ whole genome shotgun (WGS) entry which is preliminary data.</text>
</comment>
<gene>
    <name evidence="2" type="ORF">KS419_02095</name>
</gene>
<evidence type="ECO:0000313" key="2">
    <source>
        <dbReference type="EMBL" id="MBU9710532.1"/>
    </source>
</evidence>
<feature type="coiled-coil region" evidence="1">
    <location>
        <begin position="513"/>
        <end position="547"/>
    </location>
</feature>
<sequence length="1490" mass="173606">MAGILRIGVYNLKYDKQKKEYGKLIFDFLDDEGNPVNGAITFPNGNGKGALLQAINQIFLPETSWGDKGQNQVKHFFMKGSQFNPYTFYVVIEWWVTPLKRLITGIAMSAERVTQPTPEVRIRYRLFGREFEIGDFNMEELPIWDEKKELAMGLEDFEEYLKKEKEKYFHSAPSGKSTFFKTCRDNGVYDSDWSELKKINRKEAGIAPYFDDQKNATTNETFVRNMLIPSITERYKLIEDIDIQKEVSEQFKDSASIAKNLPSLVRREKSHQDVLGVVGRFDSSIEEYETISKKLQHHKEMGENIVANIDNVMTQINEEITDTEKELNELQDQKDEVSWKESNLNYARKEKERKEIKEEYDEYQTLLDEAKADFEKVEEQLTQAELNLAIKKYRVEKKKYDETLEKIEQLEQSEEISEIKKKEQEVVVLIQKDWKAAYQSLEIAQNSYYSYMEQTETIRRKKSKEANELRTEIGRTGEQLNQLKKDLEKFDSFAKEMKGKYGPAVQSKPQSILKELVESTKELTKNMNDAQESEKNFNNETEKIKEEIGKVKSDKRYLEKSIKEKEKDLKAKKIKQEYLRNKISELLTIDIEFSEPTFEWISSKIEDLSDLLSKRKKDDKSLHLELLKIEQQLQLSDKDHFVPNADIEKVCNVLSDKNIFFQSGSEFLSQLSLEERKVYNRKFPSLKYSILVMSDLGNTELFRDVLLQSQVAVIEKKSFELDTKENRRGILINQADTFVEDPSIWEEYIQKSRQRKSGVEAQIASNEKVISSVSQLSNQLDNFNENESAEVTEDQLSLVKDMLKKMSKFLEKLNNDYEIKKKMSEKAKKNFLRFQEKLSENKQNEIQLNEFISALNKNKEERENEAEVDGLLKQMNAEEKKLSLQVTEIEAMKNNWFASYVDWKSEQSGKIKIIQEVIPDAALPKEKILEELIEKPILSSPLSTISTKMEYFHSLRKSMEEKQIEIITLRNDSVHYFNRTKEKAEELLVLNANGLDMEEPSEPVNILKKDFDMKKSKRDKTQSEYNEVKGEVDRLSGSLESTQKSVDEMVKSIKEVHGRKAEDWLGMDLNVIEESINAEKEETEQLEELKAKEKNSLEKLFGSIDREKATLLTKMGITGEVYFPLRENISNKIRNNAKTVISEWGIEYDAQLKQRKGVFRQLSSKREGAIIDIKNATWDEKLKEVILDSFHMLNIQELSSTKERLESIRRVSQFELDNLENDKTKGIEARKRWVKYASQFAANVVKSIFEMAGEMVVKNRGGHDFPLVKIRNKRKLPIKAEEYQIPLEDFFNAAITKIEKSGKAIESLTIREIQEYVSVADVVYSALGNQYPKFDIYYLDEQNVFMYDVPRSEYYIDWEELNEGSDSSATGSGGQKVSGRTIMFLMMMSHKRKVSDQDWQFIYMDNPLANAVSASVVDPIFAITEALRYQFIVVAPPELMKSEISMKFPSLHDLYFEEHPNGKRRVHSHRRKYVKPSSFMTTKFEEEVVK</sequence>
<feature type="coiled-coil region" evidence="1">
    <location>
        <begin position="1069"/>
        <end position="1099"/>
    </location>
</feature>
<reference evidence="2 3" key="1">
    <citation type="submission" date="2021-06" db="EMBL/GenBank/DDBJ databases">
        <title>Bacillus sp. RD4P76, an endophyte from a halophyte.</title>
        <authorList>
            <person name="Sun J.-Q."/>
        </authorList>
    </citation>
    <scope>NUCLEOTIDE SEQUENCE [LARGE SCALE GENOMIC DNA]</scope>
    <source>
        <strain evidence="2 3">CGMCC 1.15917</strain>
    </source>
</reference>
<name>A0ABS6JA23_9BACI</name>
<accession>A0ABS6JA23</accession>
<keyword evidence="1" id="KW-0175">Coiled coil</keyword>
<feature type="coiled-coil region" evidence="1">
    <location>
        <begin position="306"/>
        <end position="420"/>
    </location>
</feature>
<feature type="coiled-coil region" evidence="1">
    <location>
        <begin position="452"/>
        <end position="486"/>
    </location>
</feature>
<feature type="coiled-coil region" evidence="1">
    <location>
        <begin position="861"/>
        <end position="895"/>
    </location>
</feature>
<evidence type="ECO:0008006" key="4">
    <source>
        <dbReference type="Google" id="ProtNLM"/>
    </source>
</evidence>
<dbReference type="RefSeq" id="WP_217064424.1">
    <property type="nucleotide sequence ID" value="NZ_JAHQCS010000035.1"/>
</dbReference>
<dbReference type="EMBL" id="JAHQCS010000035">
    <property type="protein sequence ID" value="MBU9710532.1"/>
    <property type="molecule type" value="Genomic_DNA"/>
</dbReference>
<organism evidence="2 3">
    <name type="scientific">Evansella tamaricis</name>
    <dbReference type="NCBI Taxonomy" id="2069301"/>
    <lineage>
        <taxon>Bacteria</taxon>
        <taxon>Bacillati</taxon>
        <taxon>Bacillota</taxon>
        <taxon>Bacilli</taxon>
        <taxon>Bacillales</taxon>
        <taxon>Bacillaceae</taxon>
        <taxon>Evansella</taxon>
    </lineage>
</organism>
<proteinExistence type="predicted"/>
<protein>
    <recommendedName>
        <fullName evidence="4">Chromosome segregation ATPase</fullName>
    </recommendedName>
</protein>
<evidence type="ECO:0000256" key="1">
    <source>
        <dbReference type="SAM" id="Coils"/>
    </source>
</evidence>
<keyword evidence="3" id="KW-1185">Reference proteome</keyword>
<evidence type="ECO:0000313" key="3">
    <source>
        <dbReference type="Proteomes" id="UP000784880"/>
    </source>
</evidence>